<dbReference type="OrthoDB" id="6747947at2759"/>
<dbReference type="InterPro" id="IPR038606">
    <property type="entry name" value="To_sf"/>
</dbReference>
<dbReference type="PANTHER" id="PTHR11008:SF29">
    <property type="entry name" value="IP17226P"/>
    <property type="match status" value="1"/>
</dbReference>
<keyword evidence="3" id="KW-1185">Reference proteome</keyword>
<evidence type="ECO:0000313" key="2">
    <source>
        <dbReference type="EMBL" id="VEN53960.1"/>
    </source>
</evidence>
<reference evidence="2 3" key="1">
    <citation type="submission" date="2019-01" db="EMBL/GenBank/DDBJ databases">
        <authorList>
            <person name="Sayadi A."/>
        </authorList>
    </citation>
    <scope>NUCLEOTIDE SEQUENCE [LARGE SCALE GENOMIC DNA]</scope>
</reference>
<evidence type="ECO:0000256" key="1">
    <source>
        <dbReference type="SAM" id="SignalP"/>
    </source>
</evidence>
<dbReference type="Pfam" id="PF06585">
    <property type="entry name" value="JHBP"/>
    <property type="match status" value="1"/>
</dbReference>
<dbReference type="GO" id="GO:0005615">
    <property type="term" value="C:extracellular space"/>
    <property type="evidence" value="ECO:0007669"/>
    <property type="project" value="TreeGrafter"/>
</dbReference>
<keyword evidence="1" id="KW-0732">Signal</keyword>
<dbReference type="Gene3D" id="3.15.10.30">
    <property type="entry name" value="Haemolymph juvenile hormone binding protein"/>
    <property type="match status" value="1"/>
</dbReference>
<protein>
    <recommendedName>
        <fullName evidence="4">Lipid-binding serum glycoprotein N-terminal domain-containing protein</fullName>
    </recommendedName>
</protein>
<dbReference type="InterPro" id="IPR010562">
    <property type="entry name" value="Haemolymph_juvenile_hormone-bd"/>
</dbReference>
<dbReference type="Proteomes" id="UP000410492">
    <property type="component" value="Unassembled WGS sequence"/>
</dbReference>
<feature type="chain" id="PRO_5024972011" description="Lipid-binding serum glycoprotein N-terminal domain-containing protein" evidence="1">
    <location>
        <begin position="21"/>
        <end position="248"/>
    </location>
</feature>
<evidence type="ECO:0008006" key="4">
    <source>
        <dbReference type="Google" id="ProtNLM"/>
    </source>
</evidence>
<name>A0A653D325_CALMS</name>
<dbReference type="PANTHER" id="PTHR11008">
    <property type="entry name" value="PROTEIN TAKEOUT-LIKE PROTEIN"/>
    <property type="match status" value="1"/>
</dbReference>
<sequence>MKILNVLSLYTLVLAGTASANWAGEESLGKHEFGGAIEILINTTLSKIIETLPDPFPVPAINLSLPNQSLLSGYLKVSNFKLAGIHKIVASKIKTAVIGKTTANITIEASDIHLDFDYDTDITLLELLPLYGAGSNHILLQNLNLELFTSLQVFGGIKVKELNATMNMQALLFDLHGLIYNEDFSKLASTMLNGNVGLFLNQYAQLISGYISPVLKELLNAMFNPKKNSTLEGVGEYSIPEYDLDGKY</sequence>
<dbReference type="EMBL" id="CAACVG010009718">
    <property type="protein sequence ID" value="VEN53960.1"/>
    <property type="molecule type" value="Genomic_DNA"/>
</dbReference>
<gene>
    <name evidence="2" type="ORF">CALMAC_LOCUS13598</name>
</gene>
<dbReference type="AlphaFoldDB" id="A0A653D325"/>
<feature type="signal peptide" evidence="1">
    <location>
        <begin position="1"/>
        <end position="20"/>
    </location>
</feature>
<organism evidence="2 3">
    <name type="scientific">Callosobruchus maculatus</name>
    <name type="common">Southern cowpea weevil</name>
    <name type="synonym">Pulse bruchid</name>
    <dbReference type="NCBI Taxonomy" id="64391"/>
    <lineage>
        <taxon>Eukaryota</taxon>
        <taxon>Metazoa</taxon>
        <taxon>Ecdysozoa</taxon>
        <taxon>Arthropoda</taxon>
        <taxon>Hexapoda</taxon>
        <taxon>Insecta</taxon>
        <taxon>Pterygota</taxon>
        <taxon>Neoptera</taxon>
        <taxon>Endopterygota</taxon>
        <taxon>Coleoptera</taxon>
        <taxon>Polyphaga</taxon>
        <taxon>Cucujiformia</taxon>
        <taxon>Chrysomeloidea</taxon>
        <taxon>Chrysomelidae</taxon>
        <taxon>Bruchinae</taxon>
        <taxon>Bruchini</taxon>
        <taxon>Callosobruchus</taxon>
    </lineage>
</organism>
<evidence type="ECO:0000313" key="3">
    <source>
        <dbReference type="Proteomes" id="UP000410492"/>
    </source>
</evidence>
<accession>A0A653D325</accession>
<dbReference type="SMART" id="SM00700">
    <property type="entry name" value="JHBP"/>
    <property type="match status" value="1"/>
</dbReference>
<proteinExistence type="predicted"/>